<sequence>MISIAFLLSSYSIAINDNKKNSELGVALTSREIHAIKDLKEMVLGFTGKSRMTAIPFSFAEILNIDSTNITLLPYYDFDTAIFYEDPSPEKILESLTVSDDLYFAISKDGCLAYSLLAKKKEDSWVLSRFSENWGEVIKWFPERLQDADSRDFKIFRVGGIEYFLYYKNGKTIYSTNIGQEISEEILCEIILESIHQVDENKKYLDSIGVHF</sequence>
<organism evidence="1 2">
    <name type="scientific">Butyricimonas faecalis</name>
    <dbReference type="NCBI Taxonomy" id="2093856"/>
    <lineage>
        <taxon>Bacteria</taxon>
        <taxon>Pseudomonadati</taxon>
        <taxon>Bacteroidota</taxon>
        <taxon>Bacteroidia</taxon>
        <taxon>Bacteroidales</taxon>
        <taxon>Odoribacteraceae</taxon>
        <taxon>Butyricimonas</taxon>
    </lineage>
</organism>
<evidence type="ECO:0000313" key="2">
    <source>
        <dbReference type="Proteomes" id="UP000270673"/>
    </source>
</evidence>
<protein>
    <submittedName>
        <fullName evidence="1">Uncharacterized protein</fullName>
    </submittedName>
</protein>
<keyword evidence="2" id="KW-1185">Reference proteome</keyword>
<reference evidence="1 2" key="1">
    <citation type="submission" date="2018-10" db="EMBL/GenBank/DDBJ databases">
        <title>Butyricimonas faecalis sp. nov., isolated from human faeces and emended description of the genus Butyricimonas.</title>
        <authorList>
            <person name="Le Roy T."/>
            <person name="Van der Smissen P."/>
            <person name="Paquot A."/>
            <person name="Delzenne N."/>
            <person name="Muccioli G."/>
            <person name="Collet J.-F."/>
            <person name="Cani P.D."/>
        </authorList>
    </citation>
    <scope>NUCLEOTIDE SEQUENCE [LARGE SCALE GENOMIC DNA]</scope>
    <source>
        <strain evidence="1 2">H184</strain>
    </source>
</reference>
<dbReference type="KEGG" id="buy:D8S85_02095"/>
<dbReference type="EMBL" id="CP032819">
    <property type="protein sequence ID" value="AZS28458.1"/>
    <property type="molecule type" value="Genomic_DNA"/>
</dbReference>
<dbReference type="AlphaFoldDB" id="A0A3S9VPI4"/>
<evidence type="ECO:0000313" key="1">
    <source>
        <dbReference type="EMBL" id="AZS28458.1"/>
    </source>
</evidence>
<name>A0A3S9VPI4_9BACT</name>
<gene>
    <name evidence="1" type="ORF">D8S85_02095</name>
</gene>
<accession>A0A3S9VPI4</accession>
<dbReference type="Proteomes" id="UP000270673">
    <property type="component" value="Chromosome"/>
</dbReference>
<proteinExistence type="predicted"/>